<dbReference type="InterPro" id="IPR027417">
    <property type="entry name" value="P-loop_NTPase"/>
</dbReference>
<comment type="function">
    <text evidence="2">The key enzymatic reactions in nitrogen fixation are catalyzed by the nitrogenase complex, which has 2 components: the iron protein and the molybdenum-iron protein.</text>
</comment>
<comment type="catalytic activity">
    <reaction evidence="11">
        <text>N2 + 8 reduced [2Fe-2S]-[ferredoxin] + 16 ATP + 16 H2O = H2 + 8 oxidized [2Fe-2S]-[ferredoxin] + 2 NH4(+) + 16 ADP + 16 phosphate + 6 H(+)</text>
        <dbReference type="Rhea" id="RHEA:21448"/>
        <dbReference type="Rhea" id="RHEA-COMP:10000"/>
        <dbReference type="Rhea" id="RHEA-COMP:10001"/>
        <dbReference type="ChEBI" id="CHEBI:15377"/>
        <dbReference type="ChEBI" id="CHEBI:15378"/>
        <dbReference type="ChEBI" id="CHEBI:17997"/>
        <dbReference type="ChEBI" id="CHEBI:18276"/>
        <dbReference type="ChEBI" id="CHEBI:28938"/>
        <dbReference type="ChEBI" id="CHEBI:30616"/>
        <dbReference type="ChEBI" id="CHEBI:33737"/>
        <dbReference type="ChEBI" id="CHEBI:33738"/>
        <dbReference type="ChEBI" id="CHEBI:43474"/>
        <dbReference type="ChEBI" id="CHEBI:456216"/>
        <dbReference type="EC" id="1.18.6.1"/>
    </reaction>
</comment>
<evidence type="ECO:0000256" key="1">
    <source>
        <dbReference type="ARBA" id="ARBA00001966"/>
    </source>
</evidence>
<dbReference type="PANTHER" id="PTHR42864">
    <property type="entry name" value="LIGHT-INDEPENDENT PROTOCHLOROPHYLLIDE REDUCTASE IRON-SULFUR ATP-BINDING PROTEIN"/>
    <property type="match status" value="1"/>
</dbReference>
<dbReference type="Gene3D" id="3.40.50.300">
    <property type="entry name" value="P-loop containing nucleotide triphosphate hydrolases"/>
    <property type="match status" value="1"/>
</dbReference>
<evidence type="ECO:0000256" key="9">
    <source>
        <dbReference type="ARBA" id="ARBA00023004"/>
    </source>
</evidence>
<organism evidence="14 15">
    <name type="scientific">Flavonifractor plautii</name>
    <name type="common">Fusobacterium plautii</name>
    <dbReference type="NCBI Taxonomy" id="292800"/>
    <lineage>
        <taxon>Bacteria</taxon>
        <taxon>Bacillati</taxon>
        <taxon>Bacillota</taxon>
        <taxon>Clostridia</taxon>
        <taxon>Eubacteriales</taxon>
        <taxon>Oscillospiraceae</taxon>
        <taxon>Flavonifractor</taxon>
    </lineage>
</organism>
<sequence length="265" mass="27808">MKRICVYGKGGIGKSTAVSNLAAAMAQAGKRVAVVGCDPKADSTRGLMGRRIPTVLDQLKTGASGEIAFTDSRGVRCIEAGGPEPGTGCAGRGIIVAMEEIRSRGLLDDRDVVLYDVLGDVVCGGFSMPLREQVADEVYLVTTSDFMALYAANNICRGIRKYAHSGRIRLAGIIHNGRSSVDNDSLLRAFAAELGTTVAGKIPMSPLIGQAELERRTVVDCAPESGPAQAFRALASVLLDNRGGCIPEPMTDDGLEALCRKAAPL</sequence>
<dbReference type="PIRSF" id="PIRSF000363">
    <property type="entry name" value="Nitrogenase_iron"/>
    <property type="match status" value="1"/>
</dbReference>
<evidence type="ECO:0000313" key="14">
    <source>
        <dbReference type="EMBL" id="MSB19815.1"/>
    </source>
</evidence>
<protein>
    <recommendedName>
        <fullName evidence="5">nitrogenase</fullName>
        <ecNumber evidence="5">1.18.6.1</ecNumber>
    </recommendedName>
</protein>
<evidence type="ECO:0000256" key="10">
    <source>
        <dbReference type="ARBA" id="ARBA00023014"/>
    </source>
</evidence>
<keyword evidence="12" id="KW-0560">Oxidoreductase</keyword>
<evidence type="ECO:0000256" key="11">
    <source>
        <dbReference type="ARBA" id="ARBA00047967"/>
    </source>
</evidence>
<dbReference type="PROSITE" id="PS00692">
    <property type="entry name" value="NIFH_FRXC_2"/>
    <property type="match status" value="1"/>
</dbReference>
<name>A0A6I2R0Q6_FLAPL</name>
<dbReference type="RefSeq" id="WP_009257707.1">
    <property type="nucleotide sequence ID" value="NZ_BAABZG010000001.1"/>
</dbReference>
<evidence type="ECO:0000256" key="12">
    <source>
        <dbReference type="RuleBase" id="RU003688"/>
    </source>
</evidence>
<keyword evidence="12" id="KW-0004">4Fe-4S</keyword>
<reference evidence="13" key="2">
    <citation type="submission" date="2023-01" db="EMBL/GenBank/DDBJ databases">
        <title>Human gut microbiome strain richness.</title>
        <authorList>
            <person name="Chen-Liaw A."/>
        </authorList>
    </citation>
    <scope>NUCLEOTIDE SEQUENCE</scope>
    <source>
        <strain evidence="13">2225st1_A6_2225SCRN_200828</strain>
    </source>
</reference>
<comment type="caution">
    <text evidence="14">The sequence shown here is derived from an EMBL/GenBank/DDBJ whole genome shotgun (WGS) entry which is preliminary data.</text>
</comment>
<dbReference type="InterPro" id="IPR030655">
    <property type="entry name" value="NifH/chlL_CS"/>
</dbReference>
<keyword evidence="9 12" id="KW-0408">Iron</keyword>
<dbReference type="EMBL" id="WKPR01000008">
    <property type="protein sequence ID" value="MSB19815.1"/>
    <property type="molecule type" value="Genomic_DNA"/>
</dbReference>
<dbReference type="GO" id="GO:0051539">
    <property type="term" value="F:4 iron, 4 sulfur cluster binding"/>
    <property type="evidence" value="ECO:0007669"/>
    <property type="project" value="UniProtKB-KW"/>
</dbReference>
<keyword evidence="8 12" id="KW-0067">ATP-binding</keyword>
<dbReference type="CDD" id="cd02040">
    <property type="entry name" value="NifH"/>
    <property type="match status" value="1"/>
</dbReference>
<comment type="subunit">
    <text evidence="4">Homodimer.</text>
</comment>
<comment type="cofactor">
    <cofactor evidence="1">
        <name>[4Fe-4S] cluster</name>
        <dbReference type="ChEBI" id="CHEBI:49883"/>
    </cofactor>
</comment>
<dbReference type="GO" id="GO:0046872">
    <property type="term" value="F:metal ion binding"/>
    <property type="evidence" value="ECO:0007669"/>
    <property type="project" value="UniProtKB-KW"/>
</dbReference>
<evidence type="ECO:0000256" key="6">
    <source>
        <dbReference type="ARBA" id="ARBA00022723"/>
    </source>
</evidence>
<keyword evidence="10 12" id="KW-0411">Iron-sulfur</keyword>
<evidence type="ECO:0000256" key="2">
    <source>
        <dbReference type="ARBA" id="ARBA00002234"/>
    </source>
</evidence>
<dbReference type="PROSITE" id="PS51026">
    <property type="entry name" value="NIFH_FRXC_3"/>
    <property type="match status" value="1"/>
</dbReference>
<keyword evidence="6 12" id="KW-0479">Metal-binding</keyword>
<keyword evidence="7 12" id="KW-0547">Nucleotide-binding</keyword>
<proteinExistence type="inferred from homology"/>
<dbReference type="GO" id="GO:0005524">
    <property type="term" value="F:ATP binding"/>
    <property type="evidence" value="ECO:0007669"/>
    <property type="project" value="UniProtKB-KW"/>
</dbReference>
<dbReference type="Proteomes" id="UP001211006">
    <property type="component" value="Unassembled WGS sequence"/>
</dbReference>
<dbReference type="PROSITE" id="PS00746">
    <property type="entry name" value="NIFH_FRXC_1"/>
    <property type="match status" value="1"/>
</dbReference>
<dbReference type="InterPro" id="IPR000392">
    <property type="entry name" value="NifH/frxC"/>
</dbReference>
<evidence type="ECO:0000313" key="13">
    <source>
        <dbReference type="EMBL" id="MDB7906134.1"/>
    </source>
</evidence>
<comment type="similarity">
    <text evidence="3 12">Belongs to the NifH/BchL/ChlL family.</text>
</comment>
<evidence type="ECO:0000256" key="7">
    <source>
        <dbReference type="ARBA" id="ARBA00022741"/>
    </source>
</evidence>
<dbReference type="EMBL" id="JAQLWO010000008">
    <property type="protein sequence ID" value="MDB7906134.1"/>
    <property type="molecule type" value="Genomic_DNA"/>
</dbReference>
<evidence type="ECO:0000256" key="8">
    <source>
        <dbReference type="ARBA" id="ARBA00022840"/>
    </source>
</evidence>
<reference evidence="14 15" key="1">
    <citation type="journal article" date="2019" name="Nat. Med.">
        <title>A library of human gut bacterial isolates paired with longitudinal multiomics data enables mechanistic microbiome research.</title>
        <authorList>
            <person name="Poyet M."/>
            <person name="Groussin M."/>
            <person name="Gibbons S.M."/>
            <person name="Avila-Pacheco J."/>
            <person name="Jiang X."/>
            <person name="Kearney S.M."/>
            <person name="Perrotta A.R."/>
            <person name="Berdy B."/>
            <person name="Zhao S."/>
            <person name="Lieberman T.D."/>
            <person name="Swanson P.K."/>
            <person name="Smith M."/>
            <person name="Roesemann S."/>
            <person name="Alexander J.E."/>
            <person name="Rich S.A."/>
            <person name="Livny J."/>
            <person name="Vlamakis H."/>
            <person name="Clish C."/>
            <person name="Bullock K."/>
            <person name="Deik A."/>
            <person name="Scott J."/>
            <person name="Pierce K.A."/>
            <person name="Xavier R.J."/>
            <person name="Alm E.J."/>
        </authorList>
    </citation>
    <scope>NUCLEOTIDE SEQUENCE [LARGE SCALE GENOMIC DNA]</scope>
    <source>
        <strain evidence="14 15">BIOML-A2</strain>
    </source>
</reference>
<dbReference type="GO" id="GO:0016163">
    <property type="term" value="F:nitrogenase activity"/>
    <property type="evidence" value="ECO:0007669"/>
    <property type="project" value="UniProtKB-EC"/>
</dbReference>
<dbReference type="Pfam" id="PF00142">
    <property type="entry name" value="Fer4_NifH"/>
    <property type="match status" value="1"/>
</dbReference>
<evidence type="ECO:0000256" key="5">
    <source>
        <dbReference type="ARBA" id="ARBA00012773"/>
    </source>
</evidence>
<accession>A0A6I2R0Q6</accession>
<evidence type="ECO:0000313" key="15">
    <source>
        <dbReference type="Proteomes" id="UP000434475"/>
    </source>
</evidence>
<evidence type="ECO:0000256" key="3">
    <source>
        <dbReference type="ARBA" id="ARBA00005504"/>
    </source>
</evidence>
<dbReference type="PRINTS" id="PR00091">
    <property type="entry name" value="NITROGNASEII"/>
</dbReference>
<dbReference type="PANTHER" id="PTHR42864:SF2">
    <property type="entry name" value="LIGHT-INDEPENDENT PROTOCHLOROPHYLLIDE REDUCTASE IRON-SULFUR ATP-BINDING PROTEIN"/>
    <property type="match status" value="1"/>
</dbReference>
<dbReference type="Proteomes" id="UP000434475">
    <property type="component" value="Unassembled WGS sequence"/>
</dbReference>
<evidence type="ECO:0000256" key="4">
    <source>
        <dbReference type="ARBA" id="ARBA00011738"/>
    </source>
</evidence>
<gene>
    <name evidence="14" type="ORF">GKE97_09810</name>
    <name evidence="13" type="ORF">PND83_09130</name>
</gene>
<dbReference type="EC" id="1.18.6.1" evidence="5"/>
<dbReference type="AlphaFoldDB" id="A0A6I2R0Q6"/>
<dbReference type="SUPFAM" id="SSF52540">
    <property type="entry name" value="P-loop containing nucleoside triphosphate hydrolases"/>
    <property type="match status" value="1"/>
</dbReference>